<keyword evidence="3" id="KW-0256">Endoplasmic reticulum</keyword>
<feature type="signal peptide" evidence="6">
    <location>
        <begin position="1"/>
        <end position="24"/>
    </location>
</feature>
<feature type="chain" id="PRO_5040220231" description="J domain-containing protein" evidence="6">
    <location>
        <begin position="25"/>
        <end position="619"/>
    </location>
</feature>
<dbReference type="PANTHER" id="PTHR44140">
    <property type="entry name" value="LD25575P"/>
    <property type="match status" value="1"/>
</dbReference>
<feature type="domain" description="J" evidence="7">
    <location>
        <begin position="476"/>
        <end position="544"/>
    </location>
</feature>
<accession>A0A9P8TIE6</accession>
<feature type="compositionally biased region" description="Low complexity" evidence="5">
    <location>
        <begin position="596"/>
        <end position="608"/>
    </location>
</feature>
<dbReference type="Gene3D" id="1.10.287.110">
    <property type="entry name" value="DnaJ domain"/>
    <property type="match status" value="1"/>
</dbReference>
<organism evidence="8 9">
    <name type="scientific">Wickerhamomyces pijperi</name>
    <name type="common">Yeast</name>
    <name type="synonym">Pichia pijperi</name>
    <dbReference type="NCBI Taxonomy" id="599730"/>
    <lineage>
        <taxon>Eukaryota</taxon>
        <taxon>Fungi</taxon>
        <taxon>Dikarya</taxon>
        <taxon>Ascomycota</taxon>
        <taxon>Saccharomycotina</taxon>
        <taxon>Saccharomycetes</taxon>
        <taxon>Phaffomycetales</taxon>
        <taxon>Wickerhamomycetaceae</taxon>
        <taxon>Wickerhamomyces</taxon>
    </lineage>
</organism>
<keyword evidence="2 6" id="KW-0732">Signal</keyword>
<feature type="compositionally biased region" description="Gly residues" evidence="5">
    <location>
        <begin position="575"/>
        <end position="595"/>
    </location>
</feature>
<feature type="compositionally biased region" description="Low complexity" evidence="5">
    <location>
        <begin position="439"/>
        <end position="460"/>
    </location>
</feature>
<gene>
    <name evidence="8" type="ORF">WICPIJ_008139</name>
</gene>
<feature type="compositionally biased region" description="Basic residues" evidence="5">
    <location>
        <begin position="609"/>
        <end position="619"/>
    </location>
</feature>
<evidence type="ECO:0000259" key="7">
    <source>
        <dbReference type="PROSITE" id="PS50076"/>
    </source>
</evidence>
<evidence type="ECO:0000313" key="9">
    <source>
        <dbReference type="Proteomes" id="UP000774326"/>
    </source>
</evidence>
<dbReference type="GO" id="GO:0005783">
    <property type="term" value="C:endoplasmic reticulum"/>
    <property type="evidence" value="ECO:0007669"/>
    <property type="project" value="UniProtKB-SubCell"/>
</dbReference>
<keyword evidence="9" id="KW-1185">Reference proteome</keyword>
<sequence length="619" mass="71280">MKFNHSILSAILLSLPTLLTYTNALNQGSEFTQNLHEIDTAYSTSGASFDILNSYEALLQATSEDEVDSIALANVYYKVGILKYSLGKEQQSVGDLLKSFKLNPKNPAVKSTILRNLLKFNQRDHFDDLSSLLEGDEEYQTVKASFDEIHNCLSSNELEKVDEGIALSQFNSPLRLKRIELIKQDIMSISKEEFTTENVAKINSQFIKIIEDYLTLAKIDQRNAKDYYFKISQIYSFQLLEFDNSLTSVKNCLKFDIDDKEYIKTNKILTKYKPLFSKLSEAYKYLQFIELDEKDSDVDIHGFHEGFVGDVASIIEDPAKFIKIRRVNDQDSSINTNFQFLESISSAFNKEYHIRYNNLQLTMVKLGLLNNFNKGKALHASDGNLKTYLQNFQPVVLLEVDQALKHKQFQKAHDLIASKIAKNGQTTSFVRSRLDRIQQHNQQQQRQQQHQQQQQRQRQQQQHHHHQQAPSQPQNDYYKTLQIPKKSSIADVKKAYRGLIKQYHPDKYKGDLPEDKLLELTSKINQAYEVLSDEKTKKEYDDHGIDPYDQGQGQGHGHSQGQRQAQHQQFRQGNPFGGAFGAGGFNFQFNGGGFNFGQQQQHRQQQQQRQHRGGKRTRG</sequence>
<dbReference type="GO" id="GO:0051087">
    <property type="term" value="F:protein-folding chaperone binding"/>
    <property type="evidence" value="ECO:0007669"/>
    <property type="project" value="TreeGrafter"/>
</dbReference>
<keyword evidence="4" id="KW-0802">TPR repeat</keyword>
<proteinExistence type="predicted"/>
<evidence type="ECO:0000256" key="5">
    <source>
        <dbReference type="SAM" id="MobiDB-lite"/>
    </source>
</evidence>
<reference evidence="8" key="1">
    <citation type="journal article" date="2021" name="Open Biol.">
        <title>Shared evolutionary footprints suggest mitochondrial oxidative damage underlies multiple complex I losses in fungi.</title>
        <authorList>
            <person name="Schikora-Tamarit M.A."/>
            <person name="Marcet-Houben M."/>
            <person name="Nosek J."/>
            <person name="Gabaldon T."/>
        </authorList>
    </citation>
    <scope>NUCLEOTIDE SEQUENCE</scope>
    <source>
        <strain evidence="8">CBS2887</strain>
    </source>
</reference>
<dbReference type="GO" id="GO:0051787">
    <property type="term" value="F:misfolded protein binding"/>
    <property type="evidence" value="ECO:0007669"/>
    <property type="project" value="TreeGrafter"/>
</dbReference>
<dbReference type="PRINTS" id="PR00625">
    <property type="entry name" value="JDOMAIN"/>
</dbReference>
<dbReference type="InterPro" id="IPR001623">
    <property type="entry name" value="DnaJ_domain"/>
</dbReference>
<dbReference type="Gene3D" id="1.25.40.10">
    <property type="entry name" value="Tetratricopeptide repeat domain"/>
    <property type="match status" value="1"/>
</dbReference>
<dbReference type="EMBL" id="JAEUBG010004681">
    <property type="protein sequence ID" value="KAH3680703.1"/>
    <property type="molecule type" value="Genomic_DNA"/>
</dbReference>
<dbReference type="InterPro" id="IPR011990">
    <property type="entry name" value="TPR-like_helical_dom_sf"/>
</dbReference>
<dbReference type="InterPro" id="IPR036869">
    <property type="entry name" value="J_dom_sf"/>
</dbReference>
<dbReference type="InterPro" id="IPR051727">
    <property type="entry name" value="DnaJ_C3_Co-chaperones"/>
</dbReference>
<feature type="compositionally biased region" description="Low complexity" evidence="5">
    <location>
        <begin position="559"/>
        <end position="574"/>
    </location>
</feature>
<dbReference type="AlphaFoldDB" id="A0A9P8TIE6"/>
<dbReference type="GO" id="GO:0034975">
    <property type="term" value="P:protein folding in endoplasmic reticulum"/>
    <property type="evidence" value="ECO:0007669"/>
    <property type="project" value="TreeGrafter"/>
</dbReference>
<evidence type="ECO:0000256" key="1">
    <source>
        <dbReference type="ARBA" id="ARBA00004240"/>
    </source>
</evidence>
<dbReference type="SUPFAM" id="SSF46565">
    <property type="entry name" value="Chaperone J-domain"/>
    <property type="match status" value="1"/>
</dbReference>
<feature type="repeat" description="TPR" evidence="4">
    <location>
        <begin position="73"/>
        <end position="106"/>
    </location>
</feature>
<dbReference type="Pfam" id="PF00226">
    <property type="entry name" value="DnaJ"/>
    <property type="match status" value="1"/>
</dbReference>
<feature type="region of interest" description="Disordered" evidence="5">
    <location>
        <begin position="437"/>
        <end position="475"/>
    </location>
</feature>
<dbReference type="Proteomes" id="UP000774326">
    <property type="component" value="Unassembled WGS sequence"/>
</dbReference>
<comment type="caution">
    <text evidence="8">The sequence shown here is derived from an EMBL/GenBank/DDBJ whole genome shotgun (WGS) entry which is preliminary data.</text>
</comment>
<feature type="region of interest" description="Disordered" evidence="5">
    <location>
        <begin position="534"/>
        <end position="619"/>
    </location>
</feature>
<evidence type="ECO:0000313" key="8">
    <source>
        <dbReference type="EMBL" id="KAH3680703.1"/>
    </source>
</evidence>
<dbReference type="CDD" id="cd06257">
    <property type="entry name" value="DnaJ"/>
    <property type="match status" value="1"/>
</dbReference>
<dbReference type="PANTHER" id="PTHR44140:SF2">
    <property type="entry name" value="LD25575P"/>
    <property type="match status" value="1"/>
</dbReference>
<evidence type="ECO:0000256" key="2">
    <source>
        <dbReference type="ARBA" id="ARBA00022729"/>
    </source>
</evidence>
<evidence type="ECO:0000256" key="6">
    <source>
        <dbReference type="SAM" id="SignalP"/>
    </source>
</evidence>
<evidence type="ECO:0000256" key="4">
    <source>
        <dbReference type="PROSITE-ProRule" id="PRU00339"/>
    </source>
</evidence>
<dbReference type="InterPro" id="IPR019734">
    <property type="entry name" value="TPR_rpt"/>
</dbReference>
<feature type="compositionally biased region" description="Basic and acidic residues" evidence="5">
    <location>
        <begin position="534"/>
        <end position="546"/>
    </location>
</feature>
<dbReference type="PROSITE" id="PS50076">
    <property type="entry name" value="DNAJ_2"/>
    <property type="match status" value="1"/>
</dbReference>
<dbReference type="PROSITE" id="PS50005">
    <property type="entry name" value="TPR"/>
    <property type="match status" value="1"/>
</dbReference>
<name>A0A9P8TIE6_WICPI</name>
<dbReference type="SMART" id="SM00271">
    <property type="entry name" value="DnaJ"/>
    <property type="match status" value="1"/>
</dbReference>
<reference evidence="8" key="2">
    <citation type="submission" date="2021-01" db="EMBL/GenBank/DDBJ databases">
        <authorList>
            <person name="Schikora-Tamarit M.A."/>
        </authorList>
    </citation>
    <scope>NUCLEOTIDE SEQUENCE</scope>
    <source>
        <strain evidence="8">CBS2887</strain>
    </source>
</reference>
<evidence type="ECO:0000256" key="3">
    <source>
        <dbReference type="ARBA" id="ARBA00022824"/>
    </source>
</evidence>
<dbReference type="OrthoDB" id="1726119at2759"/>
<comment type="subcellular location">
    <subcellularLocation>
        <location evidence="1">Endoplasmic reticulum</location>
    </subcellularLocation>
</comment>
<protein>
    <recommendedName>
        <fullName evidence="7">J domain-containing protein</fullName>
    </recommendedName>
</protein>